<dbReference type="CDD" id="cd16652">
    <property type="entry name" value="dRING_Rmd5p-like"/>
    <property type="match status" value="1"/>
</dbReference>
<dbReference type="GO" id="GO:0043161">
    <property type="term" value="P:proteasome-mediated ubiquitin-dependent protein catabolic process"/>
    <property type="evidence" value="ECO:0007669"/>
    <property type="project" value="EnsemblFungi"/>
</dbReference>
<keyword evidence="13" id="KW-1185">Reference proteome</keyword>
<organism evidence="12 13">
    <name type="scientific">Naumovozyma castellii</name>
    <name type="common">Yeast</name>
    <name type="synonym">Saccharomyces castellii</name>
    <dbReference type="NCBI Taxonomy" id="27288"/>
    <lineage>
        <taxon>Eukaryota</taxon>
        <taxon>Fungi</taxon>
        <taxon>Dikarya</taxon>
        <taxon>Ascomycota</taxon>
        <taxon>Saccharomycotina</taxon>
        <taxon>Saccharomycetes</taxon>
        <taxon>Saccharomycetales</taxon>
        <taxon>Saccharomycetaceae</taxon>
        <taxon>Naumovozyma</taxon>
    </lineage>
</organism>
<proteinExistence type="inferred from homology"/>
<comment type="similarity">
    <text evidence="6">Belongs to the RMD5/GID2 family.</text>
</comment>
<dbReference type="AlphaFoldDB" id="G0VBK5"/>
<evidence type="ECO:0000259" key="10">
    <source>
        <dbReference type="PROSITE" id="PS50897"/>
    </source>
</evidence>
<dbReference type="PROSITE" id="PS50897">
    <property type="entry name" value="CTLH"/>
    <property type="match status" value="1"/>
</dbReference>
<keyword evidence="3" id="KW-0479">Metal-binding</keyword>
<evidence type="ECO:0000256" key="4">
    <source>
        <dbReference type="ARBA" id="ARBA00022771"/>
    </source>
</evidence>
<dbReference type="GO" id="GO:0034657">
    <property type="term" value="C:GID complex"/>
    <property type="evidence" value="ECO:0007669"/>
    <property type="project" value="EnsemblFungi"/>
</dbReference>
<dbReference type="EMBL" id="HE576753">
    <property type="protein sequence ID" value="CCC68331.1"/>
    <property type="molecule type" value="Genomic_DNA"/>
</dbReference>
<dbReference type="OMA" id="PYSLPCH"/>
<dbReference type="Pfam" id="PF10607">
    <property type="entry name" value="CTLH"/>
    <property type="match status" value="1"/>
</dbReference>
<protein>
    <recommendedName>
        <fullName evidence="8">GID complex catalytic subunit 2</fullName>
    </recommendedName>
    <alternativeName>
        <fullName evidence="7">Glucose-induced degradation protein 2</fullName>
    </alternativeName>
</protein>
<dbReference type="GO" id="GO:0061630">
    <property type="term" value="F:ubiquitin protein ligase activity"/>
    <property type="evidence" value="ECO:0007669"/>
    <property type="project" value="EnsemblFungi"/>
</dbReference>
<evidence type="ECO:0000256" key="6">
    <source>
        <dbReference type="ARBA" id="ARBA00061136"/>
    </source>
</evidence>
<keyword evidence="2" id="KW-0963">Cytoplasm</keyword>
<dbReference type="PANTHER" id="PTHR12170:SF3">
    <property type="entry name" value="GH10162P"/>
    <property type="match status" value="1"/>
</dbReference>
<evidence type="ECO:0000256" key="9">
    <source>
        <dbReference type="PROSITE-ProRule" id="PRU01215"/>
    </source>
</evidence>
<evidence type="ECO:0000256" key="7">
    <source>
        <dbReference type="ARBA" id="ARBA00075398"/>
    </source>
</evidence>
<gene>
    <name evidence="12" type="primary">NCAS0B02470</name>
    <name evidence="12" type="ordered locus">NCAS_0B02470</name>
</gene>
<feature type="domain" description="CTLH" evidence="10">
    <location>
        <begin position="175"/>
        <end position="233"/>
    </location>
</feature>
<dbReference type="GO" id="GO:0005634">
    <property type="term" value="C:nucleus"/>
    <property type="evidence" value="ECO:0007669"/>
    <property type="project" value="TreeGrafter"/>
</dbReference>
<feature type="zinc finger region" description="RING-Gid-type" evidence="9">
    <location>
        <begin position="358"/>
        <end position="401"/>
    </location>
</feature>
<dbReference type="PANTHER" id="PTHR12170">
    <property type="entry name" value="MACROPHAGE ERYTHROBLAST ATTACHER-RELATED"/>
    <property type="match status" value="1"/>
</dbReference>
<dbReference type="eggNOG" id="KOG2817">
    <property type="taxonomic scope" value="Eukaryota"/>
</dbReference>
<comment type="subcellular location">
    <subcellularLocation>
        <location evidence="1">Cytoplasm</location>
    </subcellularLocation>
</comment>
<dbReference type="FunCoup" id="G0VBK5">
    <property type="interactions" value="639"/>
</dbReference>
<dbReference type="PROSITE" id="PS51867">
    <property type="entry name" value="ZF_RING_GID"/>
    <property type="match status" value="1"/>
</dbReference>
<dbReference type="FunFam" id="3.30.40.10:FF:000143">
    <property type="entry name" value="Regulator of gluconeogenesis Rmd5"/>
    <property type="match status" value="1"/>
</dbReference>
<dbReference type="OrthoDB" id="1933281at2759"/>
<dbReference type="InterPro" id="IPR045098">
    <property type="entry name" value="Fyv10_fam"/>
</dbReference>
<accession>G0VBK5</accession>
<evidence type="ECO:0000313" key="13">
    <source>
        <dbReference type="Proteomes" id="UP000001640"/>
    </source>
</evidence>
<dbReference type="InterPro" id="IPR024964">
    <property type="entry name" value="CTLH/CRA"/>
</dbReference>
<reference key="2">
    <citation type="submission" date="2011-08" db="EMBL/GenBank/DDBJ databases">
        <title>Genome sequence of Naumovozyma castellii.</title>
        <authorList>
            <person name="Gordon J.L."/>
            <person name="Armisen D."/>
            <person name="Proux-Wera E."/>
            <person name="OhEigeartaigh S.S."/>
            <person name="Byrne K.P."/>
            <person name="Wolfe K.H."/>
        </authorList>
    </citation>
    <scope>NUCLEOTIDE SEQUENCE</scope>
    <source>
        <strain>Type strain:CBS 4309</strain>
    </source>
</reference>
<evidence type="ECO:0000313" key="12">
    <source>
        <dbReference type="EMBL" id="CCC68331.1"/>
    </source>
</evidence>
<evidence type="ECO:0000256" key="1">
    <source>
        <dbReference type="ARBA" id="ARBA00004496"/>
    </source>
</evidence>
<dbReference type="InterPro" id="IPR006595">
    <property type="entry name" value="CTLH_C"/>
</dbReference>
<dbReference type="STRING" id="1064592.G0VBK5"/>
<dbReference type="GO" id="GO:0045721">
    <property type="term" value="P:negative regulation of gluconeogenesis"/>
    <property type="evidence" value="ECO:0007669"/>
    <property type="project" value="EnsemblFungi"/>
</dbReference>
<name>G0VBK5_NAUCA</name>
<dbReference type="GO" id="GO:0005777">
    <property type="term" value="C:peroxisome"/>
    <property type="evidence" value="ECO:0007669"/>
    <property type="project" value="EnsemblFungi"/>
</dbReference>
<dbReference type="HOGENOM" id="CLU_020227_2_0_1"/>
<dbReference type="InterPro" id="IPR044063">
    <property type="entry name" value="ZF_RING_GID"/>
</dbReference>
<evidence type="ECO:0000256" key="3">
    <source>
        <dbReference type="ARBA" id="ARBA00022723"/>
    </source>
</evidence>
<sequence>MVALLQVLKSDLSKFYDDEQMEEPCIQKCLDDTHEFKTNLRKLKAHLNKQIQESQNADSSTAPKEDAKLKRRRSLIIEKLNKSHKQWEHSLKKNSKHVLQQQNKFHKNSLSKLNEFSIDQVYLNKIPNDSKSDIKDAIGYHISRYNIGNLPVSGKDEIMQYLKNVYGIDEIISNKFVVMGQIIQDLKKNNLNTCFQWCQENKTTIGSSQFSSLEFELYFLNALELIKVGNTVETAKYFIEGIPQDSLIAIKSDIISKVPRLLTQVILGQQIQDIDCLMEEQLTKCINLFTKVFCEHNNLTKDSPIFLITLSGLISFQYFIKYRTIRAVAHVDWTTKDELPFDVKLPDFLTHFHPIFICPVLKEETTEENPPYSLVCHHIISKKALDKLSKNGTITFKCPYCPVNSARAKTNKVKFIGI</sequence>
<keyword evidence="5" id="KW-0862">Zinc</keyword>
<dbReference type="SMART" id="SM00668">
    <property type="entry name" value="CTLH"/>
    <property type="match status" value="1"/>
</dbReference>
<dbReference type="InParanoid" id="G0VBK5"/>
<dbReference type="GeneID" id="96901891"/>
<dbReference type="KEGG" id="ncs:NCAS_0B02470"/>
<dbReference type="InterPro" id="IPR037683">
    <property type="entry name" value="Rmd5_dRing"/>
</dbReference>
<reference evidence="12 13" key="1">
    <citation type="journal article" date="2011" name="Proc. Natl. Acad. Sci. U.S.A.">
        <title>Evolutionary erosion of yeast sex chromosomes by mating-type switching accidents.</title>
        <authorList>
            <person name="Gordon J.L."/>
            <person name="Armisen D."/>
            <person name="Proux-Wera E."/>
            <person name="Oheigeartaigh S.S."/>
            <person name="Byrne K.P."/>
            <person name="Wolfe K.H."/>
        </authorList>
    </citation>
    <scope>NUCLEOTIDE SEQUENCE [LARGE SCALE GENOMIC DNA]</scope>
    <source>
        <strain evidence="13">ATCC 76901 / BCRC 22586 / CBS 4309 / NBRC 1992 / NRRL Y-12630</strain>
    </source>
</reference>
<dbReference type="GO" id="GO:0008270">
    <property type="term" value="F:zinc ion binding"/>
    <property type="evidence" value="ECO:0007669"/>
    <property type="project" value="UniProtKB-KW"/>
</dbReference>
<keyword evidence="4 9" id="KW-0863">Zinc-finger</keyword>
<feature type="domain" description="RING-Gid-type" evidence="11">
    <location>
        <begin position="358"/>
        <end position="401"/>
    </location>
</feature>
<dbReference type="Proteomes" id="UP000001640">
    <property type="component" value="Chromosome 2"/>
</dbReference>
<dbReference type="RefSeq" id="XP_003674705.1">
    <property type="nucleotide sequence ID" value="XM_003674657.1"/>
</dbReference>
<evidence type="ECO:0000259" key="11">
    <source>
        <dbReference type="PROSITE" id="PS51867"/>
    </source>
</evidence>
<evidence type="ECO:0000256" key="2">
    <source>
        <dbReference type="ARBA" id="ARBA00022490"/>
    </source>
</evidence>
<dbReference type="SUPFAM" id="SSF57850">
    <property type="entry name" value="RING/U-box"/>
    <property type="match status" value="1"/>
</dbReference>
<evidence type="ECO:0000256" key="8">
    <source>
        <dbReference type="ARBA" id="ARBA00080744"/>
    </source>
</evidence>
<dbReference type="GO" id="GO:0005829">
    <property type="term" value="C:cytosol"/>
    <property type="evidence" value="ECO:0007669"/>
    <property type="project" value="EnsemblFungi"/>
</dbReference>
<evidence type="ECO:0000256" key="5">
    <source>
        <dbReference type="ARBA" id="ARBA00022833"/>
    </source>
</evidence>